<evidence type="ECO:0000313" key="2">
    <source>
        <dbReference type="EMBL" id="NGO66967.1"/>
    </source>
</evidence>
<reference evidence="2 3" key="1">
    <citation type="submission" date="2020-02" db="EMBL/GenBank/DDBJ databases">
        <title>Whole-genome analyses of novel actinobacteria.</title>
        <authorList>
            <person name="Sahin N."/>
            <person name="Tatar D."/>
        </authorList>
    </citation>
    <scope>NUCLEOTIDE SEQUENCE [LARGE SCALE GENOMIC DNA]</scope>
    <source>
        <strain evidence="2 3">SB3404</strain>
    </source>
</reference>
<comment type="caution">
    <text evidence="2">The sequence shown here is derived from an EMBL/GenBank/DDBJ whole genome shotgun (WGS) entry which is preliminary data.</text>
</comment>
<name>A0A6G4WQR5_9ACTN</name>
<dbReference type="AlphaFoldDB" id="A0A6G4WQR5"/>
<organism evidence="2 3">
    <name type="scientific">Streptomyces boncukensis</name>
    <dbReference type="NCBI Taxonomy" id="2711219"/>
    <lineage>
        <taxon>Bacteria</taxon>
        <taxon>Bacillati</taxon>
        <taxon>Actinomycetota</taxon>
        <taxon>Actinomycetes</taxon>
        <taxon>Kitasatosporales</taxon>
        <taxon>Streptomycetaceae</taxon>
        <taxon>Streptomyces</taxon>
    </lineage>
</organism>
<feature type="domain" description="FAD dependent oxidoreductase" evidence="1">
    <location>
        <begin position="43"/>
        <end position="408"/>
    </location>
</feature>
<accession>A0A6G4WQR5</accession>
<dbReference type="EMBL" id="JAAKZZ010000004">
    <property type="protein sequence ID" value="NGO66967.1"/>
    <property type="molecule type" value="Genomic_DNA"/>
</dbReference>
<dbReference type="GO" id="GO:0005737">
    <property type="term" value="C:cytoplasm"/>
    <property type="evidence" value="ECO:0007669"/>
    <property type="project" value="TreeGrafter"/>
</dbReference>
<keyword evidence="3" id="KW-1185">Reference proteome</keyword>
<gene>
    <name evidence="2" type="ORF">G5C65_01025</name>
</gene>
<dbReference type="Gene3D" id="3.30.9.10">
    <property type="entry name" value="D-Amino Acid Oxidase, subunit A, domain 2"/>
    <property type="match status" value="1"/>
</dbReference>
<dbReference type="InterPro" id="IPR006076">
    <property type="entry name" value="FAD-dep_OxRdtase"/>
</dbReference>
<protein>
    <submittedName>
        <fullName evidence="2">FAD-dependent oxidoreductase</fullName>
    </submittedName>
</protein>
<evidence type="ECO:0000313" key="3">
    <source>
        <dbReference type="Proteomes" id="UP000477722"/>
    </source>
</evidence>
<dbReference type="Proteomes" id="UP000477722">
    <property type="component" value="Unassembled WGS sequence"/>
</dbReference>
<sequence>MTALDGPARAARDAPSAVRHEIYWRSTEPVAPGPPLTGDVHCDVAVVGAGYTGLWTAYNLKRAEPSLDIHIVEAEFAGAGASGHNDGFVTPTIGHSLEGLVGRFGPERAKSAYALVGRSMLELGRFCKRHGVDAELEPSGYFQVAASPAQVRRLEADLRLAERLGSAAGLELYSAAEARDRIDSPAIHGAFKVGGSLINPHKLVRGLARVVRELGVTIHENTRATRVERTAKGPVVTTPHGRLSSDKLLLATNAYQHRFWPFRRKVVPVWSYAAVTEPLTGEQLAQVHWPGREGFVEARNFIVFGRFTADNRLLIGGGPAPYYYGRDMDEGRHMDNPSATAELRAILGRYFPQWRHLPFTHAYGGCVAITREFVPHVGSMGPDVYYAHGYCGNGIAVTHTTGKVLRDLMLGRRTAYTDLLFVDGAERGFPPEPLSFAGARAMTALMAGKDRFPGLLRHLPD</sequence>
<dbReference type="Gene3D" id="3.50.50.60">
    <property type="entry name" value="FAD/NAD(P)-binding domain"/>
    <property type="match status" value="1"/>
</dbReference>
<proteinExistence type="predicted"/>
<dbReference type="SUPFAM" id="SSF51905">
    <property type="entry name" value="FAD/NAD(P)-binding domain"/>
    <property type="match status" value="1"/>
</dbReference>
<dbReference type="Pfam" id="PF01266">
    <property type="entry name" value="DAO"/>
    <property type="match status" value="1"/>
</dbReference>
<dbReference type="RefSeq" id="WP_165296629.1">
    <property type="nucleotide sequence ID" value="NZ_JAAKZZ010000004.1"/>
</dbReference>
<dbReference type="PANTHER" id="PTHR13847">
    <property type="entry name" value="SARCOSINE DEHYDROGENASE-RELATED"/>
    <property type="match status" value="1"/>
</dbReference>
<dbReference type="PANTHER" id="PTHR13847:SF281">
    <property type="entry name" value="FAD DEPENDENT OXIDOREDUCTASE DOMAIN-CONTAINING PROTEIN"/>
    <property type="match status" value="1"/>
</dbReference>
<evidence type="ECO:0000259" key="1">
    <source>
        <dbReference type="Pfam" id="PF01266"/>
    </source>
</evidence>
<dbReference type="InterPro" id="IPR036188">
    <property type="entry name" value="FAD/NAD-bd_sf"/>
</dbReference>